<organism evidence="2 3">
    <name type="scientific">Caerostris darwini</name>
    <dbReference type="NCBI Taxonomy" id="1538125"/>
    <lineage>
        <taxon>Eukaryota</taxon>
        <taxon>Metazoa</taxon>
        <taxon>Ecdysozoa</taxon>
        <taxon>Arthropoda</taxon>
        <taxon>Chelicerata</taxon>
        <taxon>Arachnida</taxon>
        <taxon>Araneae</taxon>
        <taxon>Araneomorphae</taxon>
        <taxon>Entelegynae</taxon>
        <taxon>Araneoidea</taxon>
        <taxon>Araneidae</taxon>
        <taxon>Caerostris</taxon>
    </lineage>
</organism>
<evidence type="ECO:0000313" key="3">
    <source>
        <dbReference type="Proteomes" id="UP001054837"/>
    </source>
</evidence>
<proteinExistence type="predicted"/>
<keyword evidence="1" id="KW-1133">Transmembrane helix</keyword>
<dbReference type="Proteomes" id="UP001054837">
    <property type="component" value="Unassembled WGS sequence"/>
</dbReference>
<evidence type="ECO:0008006" key="4">
    <source>
        <dbReference type="Google" id="ProtNLM"/>
    </source>
</evidence>
<evidence type="ECO:0000313" key="2">
    <source>
        <dbReference type="EMBL" id="GIY78013.1"/>
    </source>
</evidence>
<reference evidence="2 3" key="1">
    <citation type="submission" date="2021-06" db="EMBL/GenBank/DDBJ databases">
        <title>Caerostris darwini draft genome.</title>
        <authorList>
            <person name="Kono N."/>
            <person name="Arakawa K."/>
        </authorList>
    </citation>
    <scope>NUCLEOTIDE SEQUENCE [LARGE SCALE GENOMIC DNA]</scope>
</reference>
<comment type="caution">
    <text evidence="2">The sequence shown here is derived from an EMBL/GenBank/DDBJ whole genome shotgun (WGS) entry which is preliminary data.</text>
</comment>
<accession>A0AAV4W708</accession>
<protein>
    <recommendedName>
        <fullName evidence="4">Transmembrane protein</fullName>
    </recommendedName>
</protein>
<name>A0AAV4W708_9ARAC</name>
<dbReference type="EMBL" id="BPLQ01014199">
    <property type="protein sequence ID" value="GIY78013.1"/>
    <property type="molecule type" value="Genomic_DNA"/>
</dbReference>
<evidence type="ECO:0000256" key="1">
    <source>
        <dbReference type="SAM" id="Phobius"/>
    </source>
</evidence>
<dbReference type="AlphaFoldDB" id="A0AAV4W708"/>
<gene>
    <name evidence="2" type="ORF">CDAR_232411</name>
</gene>
<keyword evidence="3" id="KW-1185">Reference proteome</keyword>
<sequence>MATKATLRLFQKGGSIKTIRVCVGWRINGRNWCSISPAGSFVFGKLCNYFGCGVLCALVLTTALLTNGVVWVGSLLDVSNFIKLKVELSSGIGLLENG</sequence>
<keyword evidence="1" id="KW-0472">Membrane</keyword>
<keyword evidence="1" id="KW-0812">Transmembrane</keyword>
<feature type="transmembrane region" description="Helical" evidence="1">
    <location>
        <begin position="49"/>
        <end position="72"/>
    </location>
</feature>